<organism evidence="1 2">
    <name type="scientific">Bacteroides fragilis str. 1007-1-F #10</name>
    <dbReference type="NCBI Taxonomy" id="1339295"/>
    <lineage>
        <taxon>Bacteria</taxon>
        <taxon>Pseudomonadati</taxon>
        <taxon>Bacteroidota</taxon>
        <taxon>Bacteroidia</taxon>
        <taxon>Bacteroidales</taxon>
        <taxon>Bacteroidaceae</taxon>
        <taxon>Bacteroides</taxon>
    </lineage>
</organism>
<evidence type="ECO:0000313" key="2">
    <source>
        <dbReference type="Proteomes" id="UP000022433"/>
    </source>
</evidence>
<dbReference type="EMBL" id="JGEA01000040">
    <property type="protein sequence ID" value="EYA12401.1"/>
    <property type="molecule type" value="Genomic_DNA"/>
</dbReference>
<sequence>MSLLNLMKPKKETDFMAYITQQTLNRFQRTVLPTKRGKQ</sequence>
<protein>
    <submittedName>
        <fullName evidence="1">Uncharacterized protein</fullName>
    </submittedName>
</protein>
<gene>
    <name evidence="1" type="ORF">M104_4674</name>
</gene>
<evidence type="ECO:0000313" key="1">
    <source>
        <dbReference type="EMBL" id="EYA12401.1"/>
    </source>
</evidence>
<proteinExistence type="predicted"/>
<reference evidence="1 2" key="1">
    <citation type="submission" date="2014-02" db="EMBL/GenBank/DDBJ databases">
        <authorList>
            <person name="Sears C."/>
            <person name="Carroll K."/>
            <person name="Sack B.R."/>
            <person name="Qadri F."/>
            <person name="Myers L.L."/>
            <person name="Chung G.-T."/>
            <person name="Escheverria P."/>
            <person name="Fraser C.M."/>
            <person name="Sadzewicz L."/>
            <person name="Shefchek K.A."/>
            <person name="Tallon L."/>
            <person name="Das S.P."/>
            <person name="Daugherty S."/>
            <person name="Mongodin E.F."/>
        </authorList>
    </citation>
    <scope>NUCLEOTIDE SEQUENCE [LARGE SCALE GENOMIC DNA]</scope>
    <source>
        <strain evidence="1 2">1007-1-F #10</strain>
    </source>
</reference>
<accession>A0AAN4MXA6</accession>
<dbReference type="AlphaFoldDB" id="A0AAN4MXA6"/>
<name>A0AAN4MXA6_BACFG</name>
<dbReference type="Proteomes" id="UP000022433">
    <property type="component" value="Unassembled WGS sequence"/>
</dbReference>
<comment type="caution">
    <text evidence="1">The sequence shown here is derived from an EMBL/GenBank/DDBJ whole genome shotgun (WGS) entry which is preliminary data.</text>
</comment>